<keyword evidence="3" id="KW-1185">Reference proteome</keyword>
<dbReference type="InterPro" id="IPR000788">
    <property type="entry name" value="RNR_lg_C"/>
</dbReference>
<dbReference type="SUPFAM" id="SSF51998">
    <property type="entry name" value="PFL-like glycyl radical enzymes"/>
    <property type="match status" value="1"/>
</dbReference>
<evidence type="ECO:0000313" key="3">
    <source>
        <dbReference type="Proteomes" id="UP000595596"/>
    </source>
</evidence>
<evidence type="ECO:0000313" key="2">
    <source>
        <dbReference type="EMBL" id="BCG49231.1"/>
    </source>
</evidence>
<feature type="domain" description="Ribonucleotide reductase large subunit C-terminal" evidence="1">
    <location>
        <begin position="242"/>
        <end position="359"/>
    </location>
</feature>
<organism evidence="2 3">
    <name type="scientific">Candidatus Carsonella ruddii</name>
    <name type="common">Diaphorina cf. continua</name>
    <dbReference type="NCBI Taxonomy" id="2661587"/>
    <lineage>
        <taxon>Bacteria</taxon>
        <taxon>Pseudomonadati</taxon>
        <taxon>Pseudomonadota</taxon>
        <taxon>Gammaproteobacteria</taxon>
        <taxon>Oceanospirillales</taxon>
        <taxon>Halomonadaceae</taxon>
        <taxon>Zymobacter group</taxon>
        <taxon>Candidatus Carsonella</taxon>
    </lineage>
</organism>
<dbReference type="EMBL" id="AP023214">
    <property type="protein sequence ID" value="BCG49231.1"/>
    <property type="molecule type" value="Genomic_DNA"/>
</dbReference>
<dbReference type="Gene3D" id="1.10.1650.20">
    <property type="match status" value="1"/>
</dbReference>
<dbReference type="Gene3D" id="3.20.70.20">
    <property type="match status" value="1"/>
</dbReference>
<name>A0A7R7ABH6_CARRU</name>
<sequence>MHISLALFIKLNNMLKIKILILKIYSFSNYKTNVLNLMFKKKKYSKNINLLYYLINNFIYILKKNISALLYLLICNYYSKINASIYNRFLFFKKNIYSSEIFENYNLEEVFFFLYRTKLNKILSIKSIKKIYTNVLFKIDRTPYETLIDRYTNTFLYSFINIDKKVKNILKFYISYTNENFFYFLKNIKKVCSLIHLSKEEYSKKMYIGMQRHSNNKFPHYLYYLINILFKKQIFKINISLEIYNFDFLKILRTIKDFKKLKLNIIVGIPDLFIEYVIKKKNWYLFDSIEIRKKYSFFLQSFYDEYIGYGSFRNNYEKVLKNNKILKISINSNKIIKFVIKNNIEIIFTDKTNRNNINKHISCLLPNFFHSKIFDRNNYFNRKLFYLKNVNVCLQRNNIFYLEIKLYQSYSICKNSIKNFFLKFKILNIKNDFFIIQKEANFHYNYRLKPILFEIEIINKKSYNYLIYNLIKINTFIAKDSIPYCWYPGSDIYNYDFFSRNNFSTKKWKTIMNYIHLNKIKCSLNVNIKSKKSLVTTFDNFYLKSLILKWQLNEKNKF</sequence>
<dbReference type="AlphaFoldDB" id="A0A7R7ABH6"/>
<accession>A0A7R7ABH6</accession>
<gene>
    <name evidence="2" type="primary">nrdA</name>
    <name evidence="2" type="ORF">CRDco_0140</name>
</gene>
<dbReference type="Pfam" id="PF02867">
    <property type="entry name" value="Ribonuc_red_lgC"/>
    <property type="match status" value="1"/>
</dbReference>
<reference evidence="2 3" key="1">
    <citation type="journal article" date="2020" name="Genome Biol. Evol.">
        <title>Comparative Genomics Underlines Multiple Roles of Profftella, an Obligate Symbiont of Psyllids: Providing Toxins, Vitamins, and Carotenoids.</title>
        <authorList>
            <person name="Nakabachi A."/>
            <person name="Piel J."/>
            <person name="Malenovsky I."/>
            <person name="Hirose Y."/>
        </authorList>
    </citation>
    <scope>NUCLEOTIDE SEQUENCE [LARGE SCALE GENOMIC DNA]</scope>
    <source>
        <strain evidence="2 3">Dco</strain>
    </source>
</reference>
<proteinExistence type="predicted"/>
<dbReference type="Proteomes" id="UP000595596">
    <property type="component" value="Chromosome"/>
</dbReference>
<dbReference type="KEGG" id="crr:CRDco_0140"/>
<evidence type="ECO:0000259" key="1">
    <source>
        <dbReference type="Pfam" id="PF02867"/>
    </source>
</evidence>
<protein>
    <submittedName>
        <fullName evidence="2">Ribonucleotide-diphosphate reductase subunit alpha</fullName>
    </submittedName>
</protein>